<dbReference type="EMBL" id="SUMD01000003">
    <property type="protein sequence ID" value="TJZ79739.1"/>
    <property type="molecule type" value="Genomic_DNA"/>
</dbReference>
<evidence type="ECO:0000313" key="3">
    <source>
        <dbReference type="EMBL" id="TJZ79739.1"/>
    </source>
</evidence>
<keyword evidence="4" id="KW-1185">Reference proteome</keyword>
<dbReference type="GO" id="GO:0008168">
    <property type="term" value="F:methyltransferase activity"/>
    <property type="evidence" value="ECO:0007669"/>
    <property type="project" value="UniProtKB-KW"/>
</dbReference>
<evidence type="ECO:0000259" key="2">
    <source>
        <dbReference type="Pfam" id="PF05175"/>
    </source>
</evidence>
<feature type="region of interest" description="Disordered" evidence="1">
    <location>
        <begin position="408"/>
        <end position="433"/>
    </location>
</feature>
<feature type="region of interest" description="Disordered" evidence="1">
    <location>
        <begin position="42"/>
        <end position="74"/>
    </location>
</feature>
<accession>A0ABY2RN69</accession>
<dbReference type="GO" id="GO:0032259">
    <property type="term" value="P:methylation"/>
    <property type="evidence" value="ECO:0007669"/>
    <property type="project" value="UniProtKB-KW"/>
</dbReference>
<dbReference type="Pfam" id="PF05175">
    <property type="entry name" value="MTS"/>
    <property type="match status" value="1"/>
</dbReference>
<evidence type="ECO:0000256" key="1">
    <source>
        <dbReference type="SAM" id="MobiDB-lite"/>
    </source>
</evidence>
<dbReference type="InterPro" id="IPR007848">
    <property type="entry name" value="Small_mtfrase_dom"/>
</dbReference>
<dbReference type="PROSITE" id="PS00092">
    <property type="entry name" value="N6_MTASE"/>
    <property type="match status" value="1"/>
</dbReference>
<keyword evidence="3" id="KW-0489">Methyltransferase</keyword>
<feature type="compositionally biased region" description="Basic and acidic residues" evidence="1">
    <location>
        <begin position="61"/>
        <end position="74"/>
    </location>
</feature>
<organism evidence="3 4">
    <name type="scientific">Rhodococcus oryzae</name>
    <dbReference type="NCBI Taxonomy" id="2571143"/>
    <lineage>
        <taxon>Bacteria</taxon>
        <taxon>Bacillati</taxon>
        <taxon>Actinomycetota</taxon>
        <taxon>Actinomycetes</taxon>
        <taxon>Mycobacteriales</taxon>
        <taxon>Nocardiaceae</taxon>
        <taxon>Rhodococcus</taxon>
    </lineage>
</organism>
<reference evidence="3 4" key="1">
    <citation type="submission" date="2019-04" db="EMBL/GenBank/DDBJ databases">
        <title>Rhodococcus oryzae sp. nov., a novel actinomycete isolated from rhizosphere soil of rice (Oryza sativa L.).</title>
        <authorList>
            <person name="Li C."/>
        </authorList>
    </citation>
    <scope>NUCLEOTIDE SEQUENCE [LARGE SCALE GENOMIC DNA]</scope>
    <source>
        <strain evidence="3 4">NEAU-CX67</strain>
    </source>
</reference>
<comment type="caution">
    <text evidence="3">The sequence shown here is derived from an EMBL/GenBank/DDBJ whole genome shotgun (WGS) entry which is preliminary data.</text>
</comment>
<gene>
    <name evidence="3" type="ORF">FCG67_06935</name>
</gene>
<keyword evidence="3" id="KW-0808">Transferase</keyword>
<feature type="domain" description="Methyltransferase small" evidence="2">
    <location>
        <begin position="241"/>
        <end position="382"/>
    </location>
</feature>
<dbReference type="InterPro" id="IPR050320">
    <property type="entry name" value="N5-glutamine_MTase"/>
</dbReference>
<dbReference type="PANTHER" id="PTHR18895:SF74">
    <property type="entry name" value="MTRF1L RELEASE FACTOR GLUTAMINE METHYLTRANSFERASE"/>
    <property type="match status" value="1"/>
</dbReference>
<sequence length="454" mass="49626">MLTSSITRAALSLTSSVHHRFAENKSTALKFRALLPPVYDSSTVSARSGRASQASRRPHRKESAVETPRDQPDRTEVEWFEAGERHAAPWRSNSSVKPPKKVETFGDELRADDAMRLASEGTAILWRGDFLGARQLLDALKRRLDRQQVKPDPDLAVTFHRHRQARAHRTRILSMVLIELGADFGIDLRRAPDIREACREAYGEATEPSVACLQELLGAVGAHEWRRRGVLVPALGARIHPHYGVFAPTRNEYVDLVAEAQLPTAGTAFDLGTGTGVLAAVLARRGVGRVVATDIEPRAVACATDNLQRLGLADLVEVVRTDVYPAGTADLVVCNPPWVPAAPTSSIELGVFDRKGHMLTEFIRGLPDHLNPGGEGWLVLSDLAERLGLRTRAQLTDQFEQAGLTVLGRTDTRPRHPRASGARPEGRGTGGRDPLAAVRAAEVVSLWRLAVRAH</sequence>
<dbReference type="Proteomes" id="UP000305109">
    <property type="component" value="Unassembled WGS sequence"/>
</dbReference>
<proteinExistence type="predicted"/>
<feature type="compositionally biased region" description="Low complexity" evidence="1">
    <location>
        <begin position="45"/>
        <end position="55"/>
    </location>
</feature>
<dbReference type="InterPro" id="IPR029063">
    <property type="entry name" value="SAM-dependent_MTases_sf"/>
</dbReference>
<dbReference type="CDD" id="cd02440">
    <property type="entry name" value="AdoMet_MTases"/>
    <property type="match status" value="1"/>
</dbReference>
<dbReference type="PANTHER" id="PTHR18895">
    <property type="entry name" value="HEMK METHYLTRANSFERASE"/>
    <property type="match status" value="1"/>
</dbReference>
<protein>
    <submittedName>
        <fullName evidence="3">Class I SAM-dependent methyltransferase</fullName>
    </submittedName>
</protein>
<name>A0ABY2RN69_9NOCA</name>
<dbReference type="InterPro" id="IPR002052">
    <property type="entry name" value="DNA_methylase_N6_adenine_CS"/>
</dbReference>
<dbReference type="SUPFAM" id="SSF53335">
    <property type="entry name" value="S-adenosyl-L-methionine-dependent methyltransferases"/>
    <property type="match status" value="1"/>
</dbReference>
<evidence type="ECO:0000313" key="4">
    <source>
        <dbReference type="Proteomes" id="UP000305109"/>
    </source>
</evidence>
<dbReference type="Gene3D" id="3.40.50.150">
    <property type="entry name" value="Vaccinia Virus protein VP39"/>
    <property type="match status" value="1"/>
</dbReference>